<dbReference type="VEuPathDB" id="MicrosporidiaDB:CWI36_2481p0010"/>
<dbReference type="VEuPathDB" id="MicrosporidiaDB:CWI36_0741p0010"/>
<evidence type="ECO:0000313" key="2">
    <source>
        <dbReference type="Proteomes" id="UP000293045"/>
    </source>
</evidence>
<name>A0A4Q9LI12_9MICR</name>
<organism evidence="1 2">
    <name type="scientific">Hamiltosporidium magnivora</name>
    <dbReference type="NCBI Taxonomy" id="148818"/>
    <lineage>
        <taxon>Eukaryota</taxon>
        <taxon>Fungi</taxon>
        <taxon>Fungi incertae sedis</taxon>
        <taxon>Microsporidia</taxon>
        <taxon>Dubosqiidae</taxon>
        <taxon>Hamiltosporidium</taxon>
    </lineage>
</organism>
<dbReference type="EMBL" id="PIXR01000413">
    <property type="protein sequence ID" value="TBU06851.1"/>
    <property type="molecule type" value="Genomic_DNA"/>
</dbReference>
<sequence>MVRCINLLLLNKYNFKSPKRISSHSVFEILDNEYAEIRGDNRIKTDVKIRNNRPDISILDKKKNKITLIKVQITSQDSLQIVETEKIRKIDLLASDENISSISFFTTNKKNCEKNEAFCFEKYENQILNYLNDKNKLLLNNYIPENMPIILKQECIYDVKNGFIDLLEAVFAKTDICLFAENMKEKTKILGFILGIRDKYFRCMIEQKFSLLLENLSQIKFETKKDSQSEKNHKEINSLGVASKNKKKLKRSDMKVQVEECIECDPLLTESIDIFARILTDLEFILLIFCFDGFFEQVFQYLNIDFGKVNRTCFCESESNWVTGFFNKKSIFNILKGAEKKIHGASNGSNCIDLLNEECEIRYFTFCSQLNMFFDCLVYDNLKVFEKHFFDLFICKTISIPEFSKHEIIIYINFFYQEKVLKIGLTNISLKNLDNFSSNKQILNRFSEKILSIPNDYLKFNLIFIDISFFRNSCPISVKENFDVSWSQHNNDLSSVFNIKSLTFNQYLNFLRSLKLEIYRLQSKYLRFKIIIVEENILDQAKLAEILHMVLNKYIKSTVKYSKTSFTDDLTISRIKKLLYNTQTDYNIYNEYLNLIDSLKEALSKLFSEFFYNKSIEVVFCDRNNDDSFDTEKIMSLIKNSQ</sequence>
<accession>A0A4Q9LI12</accession>
<reference evidence="1 2" key="1">
    <citation type="submission" date="2017-12" db="EMBL/GenBank/DDBJ databases">
        <authorList>
            <person name="Pombert J.-F."/>
            <person name="Haag K.L."/>
            <person name="Ebert D."/>
        </authorList>
    </citation>
    <scope>NUCLEOTIDE SEQUENCE [LARGE SCALE GENOMIC DNA]</scope>
    <source>
        <strain evidence="1">IL-BN-2</strain>
    </source>
</reference>
<protein>
    <submittedName>
        <fullName evidence="1">Uncharacterized protein</fullName>
    </submittedName>
</protein>
<dbReference type="Proteomes" id="UP000293045">
    <property type="component" value="Unassembled WGS sequence"/>
</dbReference>
<proteinExistence type="predicted"/>
<comment type="caution">
    <text evidence="1">The sequence shown here is derived from an EMBL/GenBank/DDBJ whole genome shotgun (WGS) entry which is preliminary data.</text>
</comment>
<dbReference type="AlphaFoldDB" id="A0A4Q9LI12"/>
<dbReference type="VEuPathDB" id="MicrosporidiaDB:CWI39_0413p0010"/>
<gene>
    <name evidence="1" type="ORF">CWI39_0413p0010</name>
</gene>
<evidence type="ECO:0000313" key="1">
    <source>
        <dbReference type="EMBL" id="TBU06851.1"/>
    </source>
</evidence>